<dbReference type="AlphaFoldDB" id="A0A4U0WHX5"/>
<accession>A0A4U0WHX5</accession>
<protein>
    <submittedName>
        <fullName evidence="1">Uncharacterized protein</fullName>
    </submittedName>
</protein>
<evidence type="ECO:0000313" key="1">
    <source>
        <dbReference type="EMBL" id="TKA62564.1"/>
    </source>
</evidence>
<dbReference type="EMBL" id="NAJQ01001059">
    <property type="protein sequence ID" value="TKA62564.1"/>
    <property type="molecule type" value="Genomic_DNA"/>
</dbReference>
<organism evidence="1 2">
    <name type="scientific">Friedmanniomyces simplex</name>
    <dbReference type="NCBI Taxonomy" id="329884"/>
    <lineage>
        <taxon>Eukaryota</taxon>
        <taxon>Fungi</taxon>
        <taxon>Dikarya</taxon>
        <taxon>Ascomycota</taxon>
        <taxon>Pezizomycotina</taxon>
        <taxon>Dothideomycetes</taxon>
        <taxon>Dothideomycetidae</taxon>
        <taxon>Mycosphaerellales</taxon>
        <taxon>Teratosphaeriaceae</taxon>
        <taxon>Friedmanniomyces</taxon>
    </lineage>
</organism>
<sequence>MAVVERCVRQVDMTLDSAGVASIRGERKGERIIGDIIRGDMVGDMAEVYDTGDDAAAAILRGSRDGDRSRDFSCSGETSILGSLARSVELKCSKPPSLIAIVVAVNAAMGTPVLLARYSMNPDDSTQTAC</sequence>
<dbReference type="Proteomes" id="UP000309340">
    <property type="component" value="Unassembled WGS sequence"/>
</dbReference>
<proteinExistence type="predicted"/>
<comment type="caution">
    <text evidence="1">The sequence shown here is derived from an EMBL/GenBank/DDBJ whole genome shotgun (WGS) entry which is preliminary data.</text>
</comment>
<evidence type="ECO:0000313" key="2">
    <source>
        <dbReference type="Proteomes" id="UP000309340"/>
    </source>
</evidence>
<reference evidence="1 2" key="1">
    <citation type="submission" date="2017-03" db="EMBL/GenBank/DDBJ databases">
        <title>Genomes of endolithic fungi from Antarctica.</title>
        <authorList>
            <person name="Coleine C."/>
            <person name="Masonjones S."/>
            <person name="Stajich J.E."/>
        </authorList>
    </citation>
    <scope>NUCLEOTIDE SEQUENCE [LARGE SCALE GENOMIC DNA]</scope>
    <source>
        <strain evidence="1 2">CCFEE 5184</strain>
    </source>
</reference>
<keyword evidence="2" id="KW-1185">Reference proteome</keyword>
<gene>
    <name evidence="1" type="ORF">B0A55_10275</name>
</gene>
<name>A0A4U0WHX5_9PEZI</name>